<dbReference type="GO" id="GO:0016301">
    <property type="term" value="F:kinase activity"/>
    <property type="evidence" value="ECO:0007669"/>
    <property type="project" value="UniProtKB-KW"/>
</dbReference>
<reference evidence="1 2" key="1">
    <citation type="submission" date="2016-03" db="EMBL/GenBank/DDBJ databases">
        <title>Draft genome sequence of Acetobacter malorum CECT 7742, a strain isolated from strawberry vinegar.</title>
        <authorList>
            <person name="Sainz F."/>
            <person name="Mas A."/>
            <person name="Torija M.J."/>
        </authorList>
    </citation>
    <scope>NUCLEOTIDE SEQUENCE [LARGE SCALE GENOMIC DNA]</scope>
    <source>
        <strain evidence="1 2">CECT 7742</strain>
    </source>
</reference>
<comment type="caution">
    <text evidence="1">The sequence shown here is derived from an EMBL/GenBank/DDBJ whole genome shotgun (WGS) entry which is preliminary data.</text>
</comment>
<dbReference type="Proteomes" id="UP000077349">
    <property type="component" value="Unassembled WGS sequence"/>
</dbReference>
<dbReference type="PATRIC" id="fig|178901.16.peg.3809"/>
<dbReference type="Gene3D" id="1.20.1270.240">
    <property type="match status" value="1"/>
</dbReference>
<name>A0A177G4P8_9PROT</name>
<gene>
    <name evidence="1" type="ORF">Amal_03552</name>
</gene>
<dbReference type="Pfam" id="PF04655">
    <property type="entry name" value="APH_6_hur"/>
    <property type="match status" value="1"/>
</dbReference>
<dbReference type="EMBL" id="LVHD01000080">
    <property type="protein sequence ID" value="OAG75272.1"/>
    <property type="molecule type" value="Genomic_DNA"/>
</dbReference>
<sequence length="280" mass="31305">MPDTKHHKDLSPAATIYMSRWHLLNDGTPVRTASSYLVPVTHDGTPAMLKVTSDPDERRGNHLMTRWDGQGAAAVLEHDQDALLLERAVSGRTLVDLVYAGLDDEATRNLCETAGLLHSASLSQQKDMRSLKSWFADLLEPSLPNAEWLKNCARQAHRLLSDPQEQIAMHGDLHHGNVLDFGVRGWRAIDPKGLFGERTADFAALFLNPDLADSQRPYAIFPQRFDHRIRLVSSHARIEPVRLLRWIHAWSGLSAVWFIKDGIAPETQRTVAHLASKALG</sequence>
<dbReference type="Gene3D" id="1.10.510.10">
    <property type="entry name" value="Transferase(Phosphotransferase) domain 1"/>
    <property type="match status" value="1"/>
</dbReference>
<dbReference type="InterPro" id="IPR006748">
    <property type="entry name" value="NH2Glyco/OHUrea_AB-resist_kin"/>
</dbReference>
<dbReference type="GO" id="GO:0016773">
    <property type="term" value="F:phosphotransferase activity, alcohol group as acceptor"/>
    <property type="evidence" value="ECO:0007669"/>
    <property type="project" value="InterPro"/>
</dbReference>
<dbReference type="GO" id="GO:0019748">
    <property type="term" value="P:secondary metabolic process"/>
    <property type="evidence" value="ECO:0007669"/>
    <property type="project" value="InterPro"/>
</dbReference>
<protein>
    <submittedName>
        <fullName evidence="1">Aminoglycoside/hydroxyurea antibiotic resistance kinase</fullName>
    </submittedName>
</protein>
<dbReference type="AlphaFoldDB" id="A0A177G4P8"/>
<dbReference type="SUPFAM" id="SSF56112">
    <property type="entry name" value="Protein kinase-like (PK-like)"/>
    <property type="match status" value="1"/>
</dbReference>
<evidence type="ECO:0000313" key="2">
    <source>
        <dbReference type="Proteomes" id="UP000077349"/>
    </source>
</evidence>
<proteinExistence type="predicted"/>
<accession>A0A177G4P8</accession>
<dbReference type="InterPro" id="IPR011009">
    <property type="entry name" value="Kinase-like_dom_sf"/>
</dbReference>
<evidence type="ECO:0000313" key="1">
    <source>
        <dbReference type="EMBL" id="OAG75272.1"/>
    </source>
</evidence>
<keyword evidence="1" id="KW-0418">Kinase</keyword>
<organism evidence="1 2">
    <name type="scientific">Acetobacter malorum</name>
    <dbReference type="NCBI Taxonomy" id="178901"/>
    <lineage>
        <taxon>Bacteria</taxon>
        <taxon>Pseudomonadati</taxon>
        <taxon>Pseudomonadota</taxon>
        <taxon>Alphaproteobacteria</taxon>
        <taxon>Acetobacterales</taxon>
        <taxon>Acetobacteraceae</taxon>
        <taxon>Acetobacter</taxon>
    </lineage>
</organism>
<keyword evidence="1" id="KW-0808">Transferase</keyword>